<sequence length="119" mass="12941">NRQKLTFPESRGIIPVERLQIAKVVPLAMVNGVEYKLKKKDTNRANGIIPKMNNNNNNVGGGGEPKPLVSKKSNRSGSMRYGSMTSPAGPSPRPYTNGPAPTMPTRSNSFYSQKAHVFA</sequence>
<gene>
    <name evidence="2" type="ORF">Tco_0906683</name>
</gene>
<evidence type="ECO:0000313" key="2">
    <source>
        <dbReference type="EMBL" id="GJT26408.1"/>
    </source>
</evidence>
<organism evidence="2 3">
    <name type="scientific">Tanacetum coccineum</name>
    <dbReference type="NCBI Taxonomy" id="301880"/>
    <lineage>
        <taxon>Eukaryota</taxon>
        <taxon>Viridiplantae</taxon>
        <taxon>Streptophyta</taxon>
        <taxon>Embryophyta</taxon>
        <taxon>Tracheophyta</taxon>
        <taxon>Spermatophyta</taxon>
        <taxon>Magnoliopsida</taxon>
        <taxon>eudicotyledons</taxon>
        <taxon>Gunneridae</taxon>
        <taxon>Pentapetalae</taxon>
        <taxon>asterids</taxon>
        <taxon>campanulids</taxon>
        <taxon>Asterales</taxon>
        <taxon>Asteraceae</taxon>
        <taxon>Asteroideae</taxon>
        <taxon>Anthemideae</taxon>
        <taxon>Anthemidinae</taxon>
        <taxon>Tanacetum</taxon>
    </lineage>
</organism>
<name>A0ABQ5CI48_9ASTR</name>
<evidence type="ECO:0000313" key="3">
    <source>
        <dbReference type="Proteomes" id="UP001151760"/>
    </source>
</evidence>
<comment type="caution">
    <text evidence="2">The sequence shown here is derived from an EMBL/GenBank/DDBJ whole genome shotgun (WGS) entry which is preliminary data.</text>
</comment>
<dbReference type="Proteomes" id="UP001151760">
    <property type="component" value="Unassembled WGS sequence"/>
</dbReference>
<feature type="region of interest" description="Disordered" evidence="1">
    <location>
        <begin position="45"/>
        <end position="119"/>
    </location>
</feature>
<reference evidence="2" key="2">
    <citation type="submission" date="2022-01" db="EMBL/GenBank/DDBJ databases">
        <authorList>
            <person name="Yamashiro T."/>
            <person name="Shiraishi A."/>
            <person name="Satake H."/>
            <person name="Nakayama K."/>
        </authorList>
    </citation>
    <scope>NUCLEOTIDE SEQUENCE</scope>
</reference>
<accession>A0ABQ5CI48</accession>
<dbReference type="EMBL" id="BQNB010014291">
    <property type="protein sequence ID" value="GJT26408.1"/>
    <property type="molecule type" value="Genomic_DNA"/>
</dbReference>
<evidence type="ECO:0000256" key="1">
    <source>
        <dbReference type="SAM" id="MobiDB-lite"/>
    </source>
</evidence>
<keyword evidence="3" id="KW-1185">Reference proteome</keyword>
<feature type="non-terminal residue" evidence="2">
    <location>
        <position position="1"/>
    </location>
</feature>
<proteinExistence type="predicted"/>
<reference evidence="2" key="1">
    <citation type="journal article" date="2022" name="Int. J. Mol. Sci.">
        <title>Draft Genome of Tanacetum Coccineum: Genomic Comparison of Closely Related Tanacetum-Family Plants.</title>
        <authorList>
            <person name="Yamashiro T."/>
            <person name="Shiraishi A."/>
            <person name="Nakayama K."/>
            <person name="Satake H."/>
        </authorList>
    </citation>
    <scope>NUCLEOTIDE SEQUENCE</scope>
</reference>
<protein>
    <submittedName>
        <fullName evidence="2">Uncharacterized protein</fullName>
    </submittedName>
</protein>